<evidence type="ECO:0000313" key="2">
    <source>
        <dbReference type="EMBL" id="KAK2564518.1"/>
    </source>
</evidence>
<proteinExistence type="predicted"/>
<sequence length="66" mass="7609">MAKENAIRSRPCILENCFATKDKLKDLDERIASLLEDPDEMEQEAFEPEDKQDIMDKTSSQISSFL</sequence>
<comment type="caution">
    <text evidence="2">The sequence shown here is derived from an EMBL/GenBank/DDBJ whole genome shotgun (WGS) entry which is preliminary data.</text>
</comment>
<keyword evidence="3" id="KW-1185">Reference proteome</keyword>
<reference evidence="2" key="2">
    <citation type="journal article" date="2023" name="Science">
        <title>Genomic signatures of disease resistance in endangered staghorn corals.</title>
        <authorList>
            <person name="Vollmer S.V."/>
            <person name="Selwyn J.D."/>
            <person name="Despard B.A."/>
            <person name="Roesel C.L."/>
        </authorList>
    </citation>
    <scope>NUCLEOTIDE SEQUENCE</scope>
    <source>
        <strain evidence="2">K2</strain>
    </source>
</reference>
<feature type="compositionally biased region" description="Acidic residues" evidence="1">
    <location>
        <begin position="36"/>
        <end position="47"/>
    </location>
</feature>
<protein>
    <submittedName>
        <fullName evidence="2">Uncharacterized protein</fullName>
    </submittedName>
</protein>
<organism evidence="2 3">
    <name type="scientific">Acropora cervicornis</name>
    <name type="common">Staghorn coral</name>
    <dbReference type="NCBI Taxonomy" id="6130"/>
    <lineage>
        <taxon>Eukaryota</taxon>
        <taxon>Metazoa</taxon>
        <taxon>Cnidaria</taxon>
        <taxon>Anthozoa</taxon>
        <taxon>Hexacorallia</taxon>
        <taxon>Scleractinia</taxon>
        <taxon>Astrocoeniina</taxon>
        <taxon>Acroporidae</taxon>
        <taxon>Acropora</taxon>
    </lineage>
</organism>
<evidence type="ECO:0000256" key="1">
    <source>
        <dbReference type="SAM" id="MobiDB-lite"/>
    </source>
</evidence>
<dbReference type="EMBL" id="JARQWQ010000022">
    <property type="protein sequence ID" value="KAK2564518.1"/>
    <property type="molecule type" value="Genomic_DNA"/>
</dbReference>
<evidence type="ECO:0000313" key="3">
    <source>
        <dbReference type="Proteomes" id="UP001249851"/>
    </source>
</evidence>
<feature type="region of interest" description="Disordered" evidence="1">
    <location>
        <begin position="34"/>
        <end position="66"/>
    </location>
</feature>
<name>A0AAD9QNH4_ACRCE</name>
<gene>
    <name evidence="2" type="ORF">P5673_011963</name>
</gene>
<feature type="compositionally biased region" description="Polar residues" evidence="1">
    <location>
        <begin position="57"/>
        <end position="66"/>
    </location>
</feature>
<accession>A0AAD9QNH4</accession>
<dbReference type="Proteomes" id="UP001249851">
    <property type="component" value="Unassembled WGS sequence"/>
</dbReference>
<dbReference type="AlphaFoldDB" id="A0AAD9QNH4"/>
<reference evidence="2" key="1">
    <citation type="journal article" date="2023" name="G3 (Bethesda)">
        <title>Whole genome assembly and annotation of the endangered Caribbean coral Acropora cervicornis.</title>
        <authorList>
            <person name="Selwyn J.D."/>
            <person name="Vollmer S.V."/>
        </authorList>
    </citation>
    <scope>NUCLEOTIDE SEQUENCE</scope>
    <source>
        <strain evidence="2">K2</strain>
    </source>
</reference>